<dbReference type="Proteomes" id="UP000650582">
    <property type="component" value="Unassembled WGS sequence"/>
</dbReference>
<feature type="non-terminal residue" evidence="2">
    <location>
        <position position="1"/>
    </location>
</feature>
<evidence type="ECO:0000313" key="3">
    <source>
        <dbReference type="Proteomes" id="UP000650582"/>
    </source>
</evidence>
<feature type="transmembrane region" description="Helical" evidence="1">
    <location>
        <begin position="73"/>
        <end position="95"/>
    </location>
</feature>
<keyword evidence="1" id="KW-0472">Membrane</keyword>
<gene>
    <name evidence="2" type="ORF">RHS04_06305</name>
</gene>
<keyword evidence="1" id="KW-1133">Transmembrane helix</keyword>
<keyword evidence="1" id="KW-0812">Transmembrane</keyword>
<dbReference type="EMBL" id="JACYCC010000041">
    <property type="protein sequence ID" value="KAF8676911.1"/>
    <property type="molecule type" value="Genomic_DNA"/>
</dbReference>
<evidence type="ECO:0000256" key="1">
    <source>
        <dbReference type="SAM" id="Phobius"/>
    </source>
</evidence>
<feature type="transmembrane region" description="Helical" evidence="1">
    <location>
        <begin position="107"/>
        <end position="129"/>
    </location>
</feature>
<accession>A0A8H7H798</accession>
<proteinExistence type="predicted"/>
<protein>
    <submittedName>
        <fullName evidence="2">Uncharacterized protein</fullName>
    </submittedName>
</protein>
<dbReference type="AlphaFoldDB" id="A0A8H7H798"/>
<evidence type="ECO:0000313" key="2">
    <source>
        <dbReference type="EMBL" id="KAF8676911.1"/>
    </source>
</evidence>
<reference evidence="2" key="1">
    <citation type="submission" date="2020-09" db="EMBL/GenBank/DDBJ databases">
        <title>Comparative genome analyses of four rice-infecting Rhizoctonia solani isolates reveal extensive enrichment of homogalacturonan modification genes.</title>
        <authorList>
            <person name="Lee D.-Y."/>
            <person name="Jeon J."/>
            <person name="Kim K.-T."/>
            <person name="Cheong K."/>
            <person name="Song H."/>
            <person name="Choi G."/>
            <person name="Ko J."/>
            <person name="Opiyo S.O."/>
            <person name="Zuo S."/>
            <person name="Madhav S."/>
            <person name="Lee Y.-H."/>
            <person name="Wang G.-L."/>
        </authorList>
    </citation>
    <scope>NUCLEOTIDE SEQUENCE</scope>
    <source>
        <strain evidence="2">AG1-IA YN-7</strain>
    </source>
</reference>
<comment type="caution">
    <text evidence="2">The sequence shown here is derived from an EMBL/GenBank/DDBJ whole genome shotgun (WGS) entry which is preliminary data.</text>
</comment>
<name>A0A8H7H798_9AGAM</name>
<sequence>MTVLCIIEWKYRQNVISPPHRPQSLFRADLDPYMLQLLFGEIIMSASGLIDAKCAIAQKAWCSTVYQVQSSMNVIGVGSVAAFTSAITIYAWWIVYRNGAVGYSPHVWIPISMAIWLYFILFAVVGYLVKSGKGENFFEPAPLWYFIARKYTVERIFGQYI</sequence>
<organism evidence="2 3">
    <name type="scientific">Rhizoctonia solani</name>
    <dbReference type="NCBI Taxonomy" id="456999"/>
    <lineage>
        <taxon>Eukaryota</taxon>
        <taxon>Fungi</taxon>
        <taxon>Dikarya</taxon>
        <taxon>Basidiomycota</taxon>
        <taxon>Agaricomycotina</taxon>
        <taxon>Agaricomycetes</taxon>
        <taxon>Cantharellales</taxon>
        <taxon>Ceratobasidiaceae</taxon>
        <taxon>Rhizoctonia</taxon>
    </lineage>
</organism>